<evidence type="ECO:0000313" key="2">
    <source>
        <dbReference type="Proteomes" id="UP001149163"/>
    </source>
</evidence>
<dbReference type="EMBL" id="JAPQKN010000002">
    <property type="protein sequence ID" value="KAJ5167600.1"/>
    <property type="molecule type" value="Genomic_DNA"/>
</dbReference>
<dbReference type="OrthoDB" id="3257981at2759"/>
<reference evidence="1" key="2">
    <citation type="journal article" date="2023" name="IMA Fungus">
        <title>Comparative genomic study of the Penicillium genus elucidates a diverse pangenome and 15 lateral gene transfer events.</title>
        <authorList>
            <person name="Petersen C."/>
            <person name="Sorensen T."/>
            <person name="Nielsen M.R."/>
            <person name="Sondergaard T.E."/>
            <person name="Sorensen J.L."/>
            <person name="Fitzpatrick D.A."/>
            <person name="Frisvad J.C."/>
            <person name="Nielsen K.L."/>
        </authorList>
    </citation>
    <scope>NUCLEOTIDE SEQUENCE</scope>
    <source>
        <strain evidence="1">IBT 26290</strain>
    </source>
</reference>
<sequence length="405" mass="43215">MNDMQNTIGDFSSIFAPQNKDNTLALKILLDAIVMITAIGSSYAWGFAFIEAGIVAKEYAGISKDITNAAVNSFALGATKDSLSSTANVLGTQNTLSAALGAFFELWESMESEYVKTLFDGSNDADSIVALQSLIGAGDLLVLPSNLDLSGLTGQAEKILYGQLIPAGWSVSPQNLHPVILRKPGSCSVSPDSDMLQYMDQDTLKGGYVCYNGDAFYVVNAEISVQGSDNPTYSFTGLPGGTHSQLNGNSWGGVILEDMVQSSYDAYTLNGDQNGYVMPYVSSIIDGKGTEGDVVFQNGIRTPGFFSLPICDDVESAVRNTITSSPSADQGTTNTSATIYAQFDGSDKLDYMVVPRCVLNATWPRSYGDVYFGQNNCLYDSTGTVINGQCCTEKNTQSVVNPYYG</sequence>
<protein>
    <submittedName>
        <fullName evidence="1">Uncharacterized protein</fullName>
    </submittedName>
</protein>
<proteinExistence type="predicted"/>
<name>A0A9W9I6Q6_9EURO</name>
<dbReference type="RefSeq" id="XP_056544061.1">
    <property type="nucleotide sequence ID" value="XM_056685319.1"/>
</dbReference>
<keyword evidence="2" id="KW-1185">Reference proteome</keyword>
<comment type="caution">
    <text evidence="1">The sequence shown here is derived from an EMBL/GenBank/DDBJ whole genome shotgun (WGS) entry which is preliminary data.</text>
</comment>
<gene>
    <name evidence="1" type="ORF">N7482_003194</name>
</gene>
<accession>A0A9W9I6Q6</accession>
<dbReference type="Proteomes" id="UP001149163">
    <property type="component" value="Unassembled WGS sequence"/>
</dbReference>
<organism evidence="1 2">
    <name type="scientific">Penicillium canariense</name>
    <dbReference type="NCBI Taxonomy" id="189055"/>
    <lineage>
        <taxon>Eukaryota</taxon>
        <taxon>Fungi</taxon>
        <taxon>Dikarya</taxon>
        <taxon>Ascomycota</taxon>
        <taxon>Pezizomycotina</taxon>
        <taxon>Eurotiomycetes</taxon>
        <taxon>Eurotiomycetidae</taxon>
        <taxon>Eurotiales</taxon>
        <taxon>Aspergillaceae</taxon>
        <taxon>Penicillium</taxon>
    </lineage>
</organism>
<evidence type="ECO:0000313" key="1">
    <source>
        <dbReference type="EMBL" id="KAJ5167600.1"/>
    </source>
</evidence>
<dbReference type="GeneID" id="81424495"/>
<reference evidence="1" key="1">
    <citation type="submission" date="2022-11" db="EMBL/GenBank/DDBJ databases">
        <authorList>
            <person name="Petersen C."/>
        </authorList>
    </citation>
    <scope>NUCLEOTIDE SEQUENCE</scope>
    <source>
        <strain evidence="1">IBT 26290</strain>
    </source>
</reference>
<dbReference type="AlphaFoldDB" id="A0A9W9I6Q6"/>